<comment type="caution">
    <text evidence="2">The sequence shown here is derived from an EMBL/GenBank/DDBJ whole genome shotgun (WGS) entry which is preliminary data.</text>
</comment>
<organism evidence="2 3">
    <name type="scientific">Ancylostoma caninum</name>
    <name type="common">Dog hookworm</name>
    <dbReference type="NCBI Taxonomy" id="29170"/>
    <lineage>
        <taxon>Eukaryota</taxon>
        <taxon>Metazoa</taxon>
        <taxon>Ecdysozoa</taxon>
        <taxon>Nematoda</taxon>
        <taxon>Chromadorea</taxon>
        <taxon>Rhabditida</taxon>
        <taxon>Rhabditina</taxon>
        <taxon>Rhabditomorpha</taxon>
        <taxon>Strongyloidea</taxon>
        <taxon>Ancylostomatidae</taxon>
        <taxon>Ancylostomatinae</taxon>
        <taxon>Ancylostoma</taxon>
    </lineage>
</organism>
<feature type="non-terminal residue" evidence="2">
    <location>
        <position position="1"/>
    </location>
</feature>
<evidence type="ECO:0000256" key="1">
    <source>
        <dbReference type="SAM" id="Phobius"/>
    </source>
</evidence>
<name>A0A368H7C5_ANCCA</name>
<gene>
    <name evidence="2" type="ORF">ANCCAN_01536</name>
</gene>
<proteinExistence type="predicted"/>
<keyword evidence="3" id="KW-1185">Reference proteome</keyword>
<dbReference type="EMBL" id="JOJR01000007">
    <property type="protein sequence ID" value="RCN52492.1"/>
    <property type="molecule type" value="Genomic_DNA"/>
</dbReference>
<reference evidence="2 3" key="1">
    <citation type="submission" date="2014-10" db="EMBL/GenBank/DDBJ databases">
        <title>Draft genome of the hookworm Ancylostoma caninum.</title>
        <authorList>
            <person name="Mitreva M."/>
        </authorList>
    </citation>
    <scope>NUCLEOTIDE SEQUENCE [LARGE SCALE GENOMIC DNA]</scope>
    <source>
        <strain evidence="2 3">Baltimore</strain>
    </source>
</reference>
<sequence length="75" mass="8622">VYTHYFAHSVFVYSANRTQNSRLPLKGRQRPATVETSPVMRLLVFIFALLAIAFSMDELCKKELETGPCRAAFRR</sequence>
<keyword evidence="1" id="KW-1133">Transmembrane helix</keyword>
<protein>
    <submittedName>
        <fullName evidence="2">Uncharacterized protein</fullName>
    </submittedName>
</protein>
<evidence type="ECO:0000313" key="3">
    <source>
        <dbReference type="Proteomes" id="UP000252519"/>
    </source>
</evidence>
<keyword evidence="1" id="KW-0812">Transmembrane</keyword>
<dbReference type="Proteomes" id="UP000252519">
    <property type="component" value="Unassembled WGS sequence"/>
</dbReference>
<keyword evidence="1" id="KW-0472">Membrane</keyword>
<accession>A0A368H7C5</accession>
<feature type="transmembrane region" description="Helical" evidence="1">
    <location>
        <begin position="39"/>
        <end position="56"/>
    </location>
</feature>
<dbReference type="AlphaFoldDB" id="A0A368H7C5"/>
<evidence type="ECO:0000313" key="2">
    <source>
        <dbReference type="EMBL" id="RCN52492.1"/>
    </source>
</evidence>